<feature type="domain" description="LysM" evidence="2">
    <location>
        <begin position="176"/>
        <end position="220"/>
    </location>
</feature>
<proteinExistence type="inferred from homology"/>
<organism evidence="3 4">
    <name type="scientific">Streptomyces mimosae</name>
    <dbReference type="NCBI Taxonomy" id="2586635"/>
    <lineage>
        <taxon>Bacteria</taxon>
        <taxon>Bacillati</taxon>
        <taxon>Actinomycetota</taxon>
        <taxon>Actinomycetes</taxon>
        <taxon>Kitasatosporales</taxon>
        <taxon>Streptomycetaceae</taxon>
        <taxon>Streptomyces</taxon>
    </lineage>
</organism>
<reference evidence="3" key="1">
    <citation type="submission" date="2019-10" db="EMBL/GenBank/DDBJ databases">
        <title>Nonomuraea sp. nov., isolated from Phyllanthus amarus.</title>
        <authorList>
            <person name="Klykleung N."/>
            <person name="Tanasupawat S."/>
        </authorList>
    </citation>
    <scope>NUCLEOTIDE SEQUENCE [LARGE SCALE GENOMIC DNA]</scope>
    <source>
        <strain evidence="3">3MP-10</strain>
    </source>
</reference>
<dbReference type="Gene3D" id="1.10.101.10">
    <property type="entry name" value="PGBD-like superfamily/PGBD"/>
    <property type="match status" value="1"/>
</dbReference>
<dbReference type="SMART" id="SM00701">
    <property type="entry name" value="PGRP"/>
    <property type="match status" value="1"/>
</dbReference>
<dbReference type="PANTHER" id="PTHR11022">
    <property type="entry name" value="PEPTIDOGLYCAN RECOGNITION PROTEIN"/>
    <property type="match status" value="1"/>
</dbReference>
<dbReference type="CDD" id="cd06583">
    <property type="entry name" value="PGRP"/>
    <property type="match status" value="1"/>
</dbReference>
<dbReference type="SUPFAM" id="SSF54106">
    <property type="entry name" value="LysM domain"/>
    <property type="match status" value="1"/>
</dbReference>
<dbReference type="InterPro" id="IPR036365">
    <property type="entry name" value="PGBD-like_sf"/>
</dbReference>
<evidence type="ECO:0000313" key="4">
    <source>
        <dbReference type="Proteomes" id="UP000314251"/>
    </source>
</evidence>
<protein>
    <submittedName>
        <fullName evidence="3">LysM peptidoglycan-binding domain-containing protein</fullName>
    </submittedName>
</protein>
<dbReference type="GO" id="GO:0008270">
    <property type="term" value="F:zinc ion binding"/>
    <property type="evidence" value="ECO:0007669"/>
    <property type="project" value="InterPro"/>
</dbReference>
<dbReference type="EMBL" id="VDLY02000013">
    <property type="protein sequence ID" value="KAB8162915.1"/>
    <property type="molecule type" value="Genomic_DNA"/>
</dbReference>
<dbReference type="InterPro" id="IPR015510">
    <property type="entry name" value="PGRP"/>
</dbReference>
<dbReference type="SUPFAM" id="SSF47090">
    <property type="entry name" value="PGBD-like"/>
    <property type="match status" value="1"/>
</dbReference>
<dbReference type="InterPro" id="IPR036779">
    <property type="entry name" value="LysM_dom_sf"/>
</dbReference>
<dbReference type="InterPro" id="IPR006619">
    <property type="entry name" value="PGRP_domain_met/bac"/>
</dbReference>
<dbReference type="Proteomes" id="UP000314251">
    <property type="component" value="Unassembled WGS sequence"/>
</dbReference>
<accession>A0A5N6A399</accession>
<evidence type="ECO:0000259" key="2">
    <source>
        <dbReference type="PROSITE" id="PS51782"/>
    </source>
</evidence>
<keyword evidence="4" id="KW-1185">Reference proteome</keyword>
<dbReference type="CDD" id="cd00118">
    <property type="entry name" value="LysM"/>
    <property type="match status" value="1"/>
</dbReference>
<dbReference type="Pfam" id="PF01476">
    <property type="entry name" value="LysM"/>
    <property type="match status" value="1"/>
</dbReference>
<dbReference type="InterPro" id="IPR018392">
    <property type="entry name" value="LysM"/>
</dbReference>
<sequence>MEFVSRAQWGAPASSPAAALTTARGVAVHWLGATYTPRAHTQCAAYVRSVRASHLANKAEGYVDIAYNLLVCQHGSMFEGRGAKKRSGANGTTTANANHYAVCALWAKNSGEAPAALLGGLRDAIDYLRQRGAGTQLTGHRDHRATECPGDALYAWVRAGAPRPGGSTPPATGGTTTYTVKSGDTLSGIGQRLGVKWHDIATANKITAPYVIRPGQRLAIPGKGKPSTPAPARPKVSLARLVAAARTDPPKQGTPVSYAGARTVEEALAAEGLLNRSLADGHFGTATISAYAAWQRKLGYTGRDADGIPGKASLQKLGAKRGFDVTN</sequence>
<dbReference type="InterPro" id="IPR002502">
    <property type="entry name" value="Amidase_domain"/>
</dbReference>
<dbReference type="Gene3D" id="3.10.350.10">
    <property type="entry name" value="LysM domain"/>
    <property type="match status" value="1"/>
</dbReference>
<dbReference type="AlphaFoldDB" id="A0A5N6A399"/>
<dbReference type="PANTHER" id="PTHR11022:SF41">
    <property type="entry name" value="PEPTIDOGLYCAN-RECOGNITION PROTEIN LC-RELATED"/>
    <property type="match status" value="1"/>
</dbReference>
<dbReference type="SMART" id="SM00257">
    <property type="entry name" value="LysM"/>
    <property type="match status" value="1"/>
</dbReference>
<evidence type="ECO:0000256" key="1">
    <source>
        <dbReference type="ARBA" id="ARBA00007553"/>
    </source>
</evidence>
<dbReference type="OrthoDB" id="514320at2"/>
<name>A0A5N6A399_9ACTN</name>
<dbReference type="Gene3D" id="3.40.80.10">
    <property type="entry name" value="Peptidoglycan recognition protein-like"/>
    <property type="match status" value="1"/>
</dbReference>
<dbReference type="InterPro" id="IPR036366">
    <property type="entry name" value="PGBDSf"/>
</dbReference>
<dbReference type="InterPro" id="IPR036505">
    <property type="entry name" value="Amidase/PGRP_sf"/>
</dbReference>
<dbReference type="GO" id="GO:0009253">
    <property type="term" value="P:peptidoglycan catabolic process"/>
    <property type="evidence" value="ECO:0007669"/>
    <property type="project" value="InterPro"/>
</dbReference>
<dbReference type="PROSITE" id="PS51782">
    <property type="entry name" value="LYSM"/>
    <property type="match status" value="1"/>
</dbReference>
<comment type="similarity">
    <text evidence="1">Belongs to the N-acetylmuramoyl-L-alanine amidase 2 family.</text>
</comment>
<dbReference type="GO" id="GO:0008745">
    <property type="term" value="F:N-acetylmuramoyl-L-alanine amidase activity"/>
    <property type="evidence" value="ECO:0007669"/>
    <property type="project" value="InterPro"/>
</dbReference>
<dbReference type="RefSeq" id="WP_139670487.1">
    <property type="nucleotide sequence ID" value="NZ_VDLY02000013.1"/>
</dbReference>
<dbReference type="SUPFAM" id="SSF55846">
    <property type="entry name" value="N-acetylmuramoyl-L-alanine amidase-like"/>
    <property type="match status" value="1"/>
</dbReference>
<evidence type="ECO:0000313" key="3">
    <source>
        <dbReference type="EMBL" id="KAB8162915.1"/>
    </source>
</evidence>
<comment type="caution">
    <text evidence="3">The sequence shown here is derived from an EMBL/GenBank/DDBJ whole genome shotgun (WGS) entry which is preliminary data.</text>
</comment>
<gene>
    <name evidence="3" type="ORF">FH607_019955</name>
</gene>